<name>A0A9D1EF32_9FIRM</name>
<keyword evidence="3" id="KW-0238">DNA-binding</keyword>
<dbReference type="SUPFAM" id="SSF46785">
    <property type="entry name" value="Winged helix' DNA-binding domain"/>
    <property type="match status" value="1"/>
</dbReference>
<dbReference type="SUPFAM" id="SSF64288">
    <property type="entry name" value="Chorismate lyase-like"/>
    <property type="match status" value="1"/>
</dbReference>
<dbReference type="Proteomes" id="UP000824201">
    <property type="component" value="Unassembled WGS sequence"/>
</dbReference>
<organism evidence="7 8">
    <name type="scientific">Candidatus Fimimorpha faecalis</name>
    <dbReference type="NCBI Taxonomy" id="2840824"/>
    <lineage>
        <taxon>Bacteria</taxon>
        <taxon>Bacillati</taxon>
        <taxon>Bacillota</taxon>
        <taxon>Clostridia</taxon>
        <taxon>Eubacteriales</taxon>
        <taxon>Candidatus Fimimorpha</taxon>
    </lineage>
</organism>
<dbReference type="Gene3D" id="1.10.10.10">
    <property type="entry name" value="Winged helix-like DNA-binding domain superfamily/Winged helix DNA-binding domain"/>
    <property type="match status" value="1"/>
</dbReference>
<proteinExistence type="predicted"/>
<keyword evidence="1" id="KW-0678">Repressor</keyword>
<dbReference type="Pfam" id="PF07702">
    <property type="entry name" value="UTRA"/>
    <property type="match status" value="1"/>
</dbReference>
<comment type="caution">
    <text evidence="7">The sequence shown here is derived from an EMBL/GenBank/DDBJ whole genome shotgun (WGS) entry which is preliminary data.</text>
</comment>
<dbReference type="EMBL" id="DVHN01000125">
    <property type="protein sequence ID" value="HIR89212.1"/>
    <property type="molecule type" value="Genomic_DNA"/>
</dbReference>
<sequence>MTAKYRSIYQEYVNQIENGILNPGDSLPSEGKMMEQFHSSRDTIRKAMTLLEQNHYILKTRGKESVILDRSRYNFPLSKISSFTELAIQQHINVKTIIADLSIIIGEERIMRKLEVDENTEVYRVRRVREIDGERVILDEDYFLRDYVPRLTKEICEGSIYEYLENELKLKIGIAKKIITVRHANQEETMLLDLNDEPYIAVVASFTRLTDGTLFQYTESKHRIDKFQFIEFAKR</sequence>
<dbReference type="InterPro" id="IPR050679">
    <property type="entry name" value="Bact_HTH_transcr_reg"/>
</dbReference>
<dbReference type="InterPro" id="IPR000524">
    <property type="entry name" value="Tscrpt_reg_HTH_GntR"/>
</dbReference>
<dbReference type="PRINTS" id="PR00035">
    <property type="entry name" value="HTHGNTR"/>
</dbReference>
<evidence type="ECO:0000256" key="5">
    <source>
        <dbReference type="NCBIfam" id="TIGR02404"/>
    </source>
</evidence>
<evidence type="ECO:0000256" key="4">
    <source>
        <dbReference type="ARBA" id="ARBA00023163"/>
    </source>
</evidence>
<dbReference type="PROSITE" id="PS50949">
    <property type="entry name" value="HTH_GNTR"/>
    <property type="match status" value="1"/>
</dbReference>
<dbReference type="NCBIfam" id="TIGR02404">
    <property type="entry name" value="trehalos_R_Bsub"/>
    <property type="match status" value="1"/>
</dbReference>
<protein>
    <recommendedName>
        <fullName evidence="5">Trehalose operon repressor</fullName>
    </recommendedName>
</protein>
<dbReference type="CDD" id="cd07377">
    <property type="entry name" value="WHTH_GntR"/>
    <property type="match status" value="1"/>
</dbReference>
<gene>
    <name evidence="7" type="primary">treR</name>
    <name evidence="7" type="ORF">IAC96_09700</name>
</gene>
<dbReference type="SMART" id="SM00866">
    <property type="entry name" value="UTRA"/>
    <property type="match status" value="1"/>
</dbReference>
<dbReference type="GO" id="GO:0003700">
    <property type="term" value="F:DNA-binding transcription factor activity"/>
    <property type="evidence" value="ECO:0007669"/>
    <property type="project" value="UniProtKB-UniRule"/>
</dbReference>
<dbReference type="Pfam" id="PF00392">
    <property type="entry name" value="GntR"/>
    <property type="match status" value="1"/>
</dbReference>
<feature type="domain" description="HTH gntR-type" evidence="6">
    <location>
        <begin position="2"/>
        <end position="70"/>
    </location>
</feature>
<dbReference type="Gene3D" id="3.40.1410.10">
    <property type="entry name" value="Chorismate lyase-like"/>
    <property type="match status" value="1"/>
</dbReference>
<dbReference type="AlphaFoldDB" id="A0A9D1EF32"/>
<dbReference type="GO" id="GO:0045892">
    <property type="term" value="P:negative regulation of DNA-templated transcription"/>
    <property type="evidence" value="ECO:0007669"/>
    <property type="project" value="TreeGrafter"/>
</dbReference>
<dbReference type="GO" id="GO:0003677">
    <property type="term" value="F:DNA binding"/>
    <property type="evidence" value="ECO:0007669"/>
    <property type="project" value="UniProtKB-UniRule"/>
</dbReference>
<evidence type="ECO:0000256" key="2">
    <source>
        <dbReference type="ARBA" id="ARBA00023015"/>
    </source>
</evidence>
<evidence type="ECO:0000259" key="6">
    <source>
        <dbReference type="PROSITE" id="PS50949"/>
    </source>
</evidence>
<dbReference type="PANTHER" id="PTHR44846">
    <property type="entry name" value="MANNOSYL-D-GLYCERATE TRANSPORT/METABOLISM SYSTEM REPRESSOR MNGR-RELATED"/>
    <property type="match status" value="1"/>
</dbReference>
<reference evidence="7" key="2">
    <citation type="journal article" date="2021" name="PeerJ">
        <title>Extensive microbial diversity within the chicken gut microbiome revealed by metagenomics and culture.</title>
        <authorList>
            <person name="Gilroy R."/>
            <person name="Ravi A."/>
            <person name="Getino M."/>
            <person name="Pursley I."/>
            <person name="Horton D.L."/>
            <person name="Alikhan N.F."/>
            <person name="Baker D."/>
            <person name="Gharbi K."/>
            <person name="Hall N."/>
            <person name="Watson M."/>
            <person name="Adriaenssens E.M."/>
            <person name="Foster-Nyarko E."/>
            <person name="Jarju S."/>
            <person name="Secka A."/>
            <person name="Antonio M."/>
            <person name="Oren A."/>
            <person name="Chaudhuri R.R."/>
            <person name="La Ragione R."/>
            <person name="Hildebrand F."/>
            <person name="Pallen M.J."/>
        </authorList>
    </citation>
    <scope>NUCLEOTIDE SEQUENCE</scope>
    <source>
        <strain evidence="7">ChiW13-3771</strain>
    </source>
</reference>
<dbReference type="InterPro" id="IPR011663">
    <property type="entry name" value="UTRA"/>
</dbReference>
<keyword evidence="2" id="KW-0805">Transcription regulation</keyword>
<dbReference type="InterPro" id="IPR036390">
    <property type="entry name" value="WH_DNA-bd_sf"/>
</dbReference>
<accession>A0A9D1EF32</accession>
<reference evidence="7" key="1">
    <citation type="submission" date="2020-10" db="EMBL/GenBank/DDBJ databases">
        <authorList>
            <person name="Gilroy R."/>
        </authorList>
    </citation>
    <scope>NUCLEOTIDE SEQUENCE</scope>
    <source>
        <strain evidence="7">ChiW13-3771</strain>
    </source>
</reference>
<dbReference type="SMART" id="SM00345">
    <property type="entry name" value="HTH_GNTR"/>
    <property type="match status" value="1"/>
</dbReference>
<evidence type="ECO:0000313" key="7">
    <source>
        <dbReference type="EMBL" id="HIR89212.1"/>
    </source>
</evidence>
<dbReference type="PANTHER" id="PTHR44846:SF12">
    <property type="entry name" value="HTH-TYPE TRANSCRIPTIONAL REGULATOR TRER"/>
    <property type="match status" value="1"/>
</dbReference>
<evidence type="ECO:0000256" key="1">
    <source>
        <dbReference type="ARBA" id="ARBA00022491"/>
    </source>
</evidence>
<evidence type="ECO:0000313" key="8">
    <source>
        <dbReference type="Proteomes" id="UP000824201"/>
    </source>
</evidence>
<keyword evidence="4" id="KW-0804">Transcription</keyword>
<dbReference type="FunFam" id="3.40.1410.10:FF:000008">
    <property type="entry name" value="Transcriptional regulator, GntR family"/>
    <property type="match status" value="1"/>
</dbReference>
<evidence type="ECO:0000256" key="3">
    <source>
        <dbReference type="ARBA" id="ARBA00023125"/>
    </source>
</evidence>
<dbReference type="InterPro" id="IPR028978">
    <property type="entry name" value="Chorismate_lyase_/UTRA_dom_sf"/>
</dbReference>
<dbReference type="InterPro" id="IPR036388">
    <property type="entry name" value="WH-like_DNA-bd_sf"/>
</dbReference>
<dbReference type="InterPro" id="IPR012770">
    <property type="entry name" value="TreR"/>
</dbReference>